<dbReference type="PATRIC" id="fig|1069083.5.peg.277"/>
<proteinExistence type="predicted"/>
<sequence>MNINELILNAIKSIDYGDTESAKKFIEKALELDPNNTLAKYIRDKIYDLEPHMGCCNFMLGNFERAAYTKDTFPEETHICFLQPYRRAMALVELGEYDKALKALDDLIKVKKDFVPAWRQKAVLLETLGRYEEALKCIDVILSLNSFDIFALYLKGKILKQLGRFKEALEYLYKAVNLNKDLILAYKDIAYCELIIGNYRNALEWLNKYLEKVPNDNEALFYLALAYEGLKEDEKAIKILDKVIKRAKNKNLLLYKNAILLKAKILERNGKLDEAIELYNKALEK</sequence>
<keyword evidence="1" id="KW-0677">Repeat</keyword>
<dbReference type="Pfam" id="PF13181">
    <property type="entry name" value="TPR_8"/>
    <property type="match status" value="2"/>
</dbReference>
<keyword evidence="2 3" id="KW-0802">TPR repeat</keyword>
<dbReference type="SUPFAM" id="SSF48452">
    <property type="entry name" value="TPR-like"/>
    <property type="match status" value="1"/>
</dbReference>
<feature type="repeat" description="TPR" evidence="3">
    <location>
        <begin position="3"/>
        <end position="36"/>
    </location>
</feature>
<dbReference type="AlphaFoldDB" id="N6VRX0"/>
<dbReference type="Pfam" id="PF12895">
    <property type="entry name" value="ANAPC3"/>
    <property type="match status" value="1"/>
</dbReference>
<dbReference type="SMART" id="SM00028">
    <property type="entry name" value="TPR"/>
    <property type="match status" value="6"/>
</dbReference>
<evidence type="ECO:0000256" key="2">
    <source>
        <dbReference type="ARBA" id="ARBA00022803"/>
    </source>
</evidence>
<dbReference type="PROSITE" id="PS50005">
    <property type="entry name" value="TPR"/>
    <property type="match status" value="2"/>
</dbReference>
<name>N6VRX0_9EURY</name>
<dbReference type="OrthoDB" id="115601at2157"/>
<evidence type="ECO:0000256" key="1">
    <source>
        <dbReference type="ARBA" id="ARBA00022737"/>
    </source>
</evidence>
<dbReference type="Pfam" id="PF13432">
    <property type="entry name" value="TPR_16"/>
    <property type="match status" value="1"/>
</dbReference>
<protein>
    <submittedName>
        <fullName evidence="4">TPR repeat-containing protein</fullName>
    </submittedName>
</protein>
<comment type="caution">
    <text evidence="4">The sequence shown here is derived from an EMBL/GenBank/DDBJ whole genome shotgun (WGS) entry which is preliminary data.</text>
</comment>
<accession>N6VRX0</accession>
<dbReference type="Proteomes" id="UP000053695">
    <property type="component" value="Unassembled WGS sequence"/>
</dbReference>
<keyword evidence="5" id="KW-1185">Reference proteome</keyword>
<dbReference type="InterPro" id="IPR019734">
    <property type="entry name" value="TPR_rpt"/>
</dbReference>
<feature type="repeat" description="TPR" evidence="3">
    <location>
        <begin position="149"/>
        <end position="182"/>
    </location>
</feature>
<dbReference type="EMBL" id="APMM01000009">
    <property type="protein sequence ID" value="ENN96615.1"/>
    <property type="molecule type" value="Genomic_DNA"/>
</dbReference>
<dbReference type="PANTHER" id="PTHR44858:SF1">
    <property type="entry name" value="UDP-N-ACETYLGLUCOSAMINE--PEPTIDE N-ACETYLGLUCOSAMINYLTRANSFERASE SPINDLY-RELATED"/>
    <property type="match status" value="1"/>
</dbReference>
<dbReference type="InterPro" id="IPR011990">
    <property type="entry name" value="TPR-like_helical_dom_sf"/>
</dbReference>
<organism evidence="4 5">
    <name type="scientific">Methanocaldococcus villosus KIN24-T80</name>
    <dbReference type="NCBI Taxonomy" id="1069083"/>
    <lineage>
        <taxon>Archaea</taxon>
        <taxon>Methanobacteriati</taxon>
        <taxon>Methanobacteriota</taxon>
        <taxon>Methanomada group</taxon>
        <taxon>Methanococci</taxon>
        <taxon>Methanococcales</taxon>
        <taxon>Methanocaldococcaceae</taxon>
        <taxon>Methanocaldococcus</taxon>
    </lineage>
</organism>
<evidence type="ECO:0000256" key="3">
    <source>
        <dbReference type="PROSITE-ProRule" id="PRU00339"/>
    </source>
</evidence>
<dbReference type="RefSeq" id="WP_004589944.1">
    <property type="nucleotide sequence ID" value="NZ_APMM01000009.1"/>
</dbReference>
<gene>
    <name evidence="4" type="ORF">J422_01413</name>
</gene>
<dbReference type="Gene3D" id="1.25.40.10">
    <property type="entry name" value="Tetratricopeptide repeat domain"/>
    <property type="match status" value="1"/>
</dbReference>
<dbReference type="STRING" id="1069083.GCA_000371805_00006"/>
<dbReference type="PANTHER" id="PTHR44858">
    <property type="entry name" value="TETRATRICOPEPTIDE REPEAT PROTEIN 6"/>
    <property type="match status" value="1"/>
</dbReference>
<dbReference type="PROSITE" id="PS50293">
    <property type="entry name" value="TPR_REGION"/>
    <property type="match status" value="1"/>
</dbReference>
<evidence type="ECO:0000313" key="4">
    <source>
        <dbReference type="EMBL" id="ENN96615.1"/>
    </source>
</evidence>
<reference evidence="4 5" key="1">
    <citation type="journal article" date="2013" name="Genome Announc.">
        <title>Draft Genome Sequence of a Highly Flagellated, Fast-Swimming Archaeon, Methanocaldococcus villosus Strain KIN24-T80 (DSM 22612).</title>
        <authorList>
            <person name="Thennarasu S."/>
            <person name="Polireddy D."/>
            <person name="Antony A."/>
            <person name="Yada M.R."/>
            <person name="Algarawi S."/>
            <person name="Sivakumar N."/>
        </authorList>
    </citation>
    <scope>NUCLEOTIDE SEQUENCE [LARGE SCALE GENOMIC DNA]</scope>
    <source>
        <strain evidence="4 5">KIN24-T80</strain>
    </source>
</reference>
<evidence type="ECO:0000313" key="5">
    <source>
        <dbReference type="Proteomes" id="UP000053695"/>
    </source>
</evidence>
<dbReference type="InterPro" id="IPR050498">
    <property type="entry name" value="Ycf3"/>
</dbReference>